<comment type="caution">
    <text evidence="1">The sequence shown here is derived from an EMBL/GenBank/DDBJ whole genome shotgun (WGS) entry which is preliminary data.</text>
</comment>
<organism evidence="1 2">
    <name type="scientific">Porites lobata</name>
    <dbReference type="NCBI Taxonomy" id="104759"/>
    <lineage>
        <taxon>Eukaryota</taxon>
        <taxon>Metazoa</taxon>
        <taxon>Cnidaria</taxon>
        <taxon>Anthozoa</taxon>
        <taxon>Hexacorallia</taxon>
        <taxon>Scleractinia</taxon>
        <taxon>Fungiina</taxon>
        <taxon>Poritidae</taxon>
        <taxon>Porites</taxon>
    </lineage>
</organism>
<evidence type="ECO:0000313" key="1">
    <source>
        <dbReference type="EMBL" id="CAH3033862.1"/>
    </source>
</evidence>
<evidence type="ECO:0000313" key="2">
    <source>
        <dbReference type="Proteomes" id="UP001159405"/>
    </source>
</evidence>
<dbReference type="Proteomes" id="UP001159405">
    <property type="component" value="Unassembled WGS sequence"/>
</dbReference>
<dbReference type="PANTHER" id="PTHR33099">
    <property type="entry name" value="FE2OG DIOXYGENASE DOMAIN-CONTAINING PROTEIN"/>
    <property type="match status" value="1"/>
</dbReference>
<proteinExistence type="predicted"/>
<gene>
    <name evidence="1" type="ORF">PLOB_00016124</name>
</gene>
<keyword evidence="2" id="KW-1185">Reference proteome</keyword>
<dbReference type="EMBL" id="CALNXK010000002">
    <property type="protein sequence ID" value="CAH3033862.1"/>
    <property type="molecule type" value="Genomic_DNA"/>
</dbReference>
<name>A0ABN8MTN1_9CNID</name>
<dbReference type="PANTHER" id="PTHR33099:SF7">
    <property type="entry name" value="MYND-TYPE DOMAIN-CONTAINING PROTEIN"/>
    <property type="match status" value="1"/>
</dbReference>
<protein>
    <submittedName>
        <fullName evidence="1">Uncharacterized protein</fullName>
    </submittedName>
</protein>
<reference evidence="1 2" key="1">
    <citation type="submission" date="2022-05" db="EMBL/GenBank/DDBJ databases">
        <authorList>
            <consortium name="Genoscope - CEA"/>
            <person name="William W."/>
        </authorList>
    </citation>
    <scope>NUCLEOTIDE SEQUENCE [LARGE SCALE GENOMIC DNA]</scope>
</reference>
<accession>A0ABN8MTN1</accession>
<sequence>MDPEKFTICNTPTWNKAFEELKAASSVVLAPGLKPHKVELRLYKLLVYEEGSFFLPHRDTQKTENHFGTVVFLKKSKLVAPVSGVDSHPIIQSLKKVQEFLAKNDDKKYDRFYIAGYLMEHKYTPKSLQPKNLKGKDALVYQLLSEAKFKVKLSAIDVRVDGCGNDDDGDDDLCDIDLDLMDEIGGGVHFSELDLATAIEKGASWSKTPSRSMDDVHWLFNDIRKYAHSLKKVDSKIRGTGNELEGSDWHATYMTSALVVQLCKDPKKGTKRKFSLELTHRPYPYCGP</sequence>